<protein>
    <submittedName>
        <fullName evidence="2">DNA gyrase subunit B</fullName>
    </submittedName>
</protein>
<organism evidence="2 3">
    <name type="scientific">Pantoea rodasii</name>
    <dbReference type="NCBI Taxonomy" id="1076549"/>
    <lineage>
        <taxon>Bacteria</taxon>
        <taxon>Pseudomonadati</taxon>
        <taxon>Pseudomonadota</taxon>
        <taxon>Gammaproteobacteria</taxon>
        <taxon>Enterobacterales</taxon>
        <taxon>Erwiniaceae</taxon>
        <taxon>Pantoea</taxon>
    </lineage>
</organism>
<feature type="transmembrane region" description="Helical" evidence="1">
    <location>
        <begin position="128"/>
        <end position="150"/>
    </location>
</feature>
<feature type="transmembrane region" description="Helical" evidence="1">
    <location>
        <begin position="156"/>
        <end position="178"/>
    </location>
</feature>
<evidence type="ECO:0000256" key="1">
    <source>
        <dbReference type="SAM" id="Phobius"/>
    </source>
</evidence>
<comment type="caution">
    <text evidence="2">The sequence shown here is derived from an EMBL/GenBank/DDBJ whole genome shotgun (WGS) entry which is preliminary data.</text>
</comment>
<keyword evidence="1" id="KW-0472">Membrane</keyword>
<gene>
    <name evidence="2" type="ORF">QU24_05100</name>
</gene>
<sequence length="186" mass="21241">MPLLLRLLNAMALLAWPFLVWLAITHPQWRGVIVVLALVFGWRIWSLRHAQGAMGRVMLLLALVGSLLCLASLLLRSQHLLLWYPVVVNGLMLLLFGGSLWSPMPLVERLARLREPELPPRAVRYTRQVTQVWCVFFIFNGSVALVTCLLNDVTLWTLWNGCISYLLMGSLMGGEWLLRQRLRNKA</sequence>
<feature type="transmembrane region" description="Helical" evidence="1">
    <location>
        <begin position="7"/>
        <end position="23"/>
    </location>
</feature>
<evidence type="ECO:0000313" key="3">
    <source>
        <dbReference type="Proteomes" id="UP000030853"/>
    </source>
</evidence>
<dbReference type="EMBL" id="JTJJ01000022">
    <property type="protein sequence ID" value="KHJ69099.1"/>
    <property type="molecule type" value="Genomic_DNA"/>
</dbReference>
<dbReference type="RefSeq" id="WP_039328910.1">
    <property type="nucleotide sequence ID" value="NZ_JTJJ01000022.1"/>
</dbReference>
<keyword evidence="1" id="KW-0812">Transmembrane</keyword>
<dbReference type="Proteomes" id="UP000030853">
    <property type="component" value="Unassembled WGS sequence"/>
</dbReference>
<feature type="transmembrane region" description="Helical" evidence="1">
    <location>
        <begin position="57"/>
        <end position="75"/>
    </location>
</feature>
<feature type="transmembrane region" description="Helical" evidence="1">
    <location>
        <begin position="29"/>
        <end position="45"/>
    </location>
</feature>
<feature type="transmembrane region" description="Helical" evidence="1">
    <location>
        <begin position="81"/>
        <end position="107"/>
    </location>
</feature>
<keyword evidence="1" id="KW-1133">Transmembrane helix</keyword>
<accession>A0A0B1R910</accession>
<proteinExistence type="predicted"/>
<evidence type="ECO:0000313" key="2">
    <source>
        <dbReference type="EMBL" id="KHJ69099.1"/>
    </source>
</evidence>
<name>A0A0B1R910_9GAMM</name>
<reference evidence="2 3" key="1">
    <citation type="submission" date="2014-11" db="EMBL/GenBank/DDBJ databases">
        <title>Genome sequencing of Pantoea rodasii ND03.</title>
        <authorList>
            <person name="Muhamad Yunos N.Y."/>
            <person name="Chan K.-G."/>
        </authorList>
    </citation>
    <scope>NUCLEOTIDE SEQUENCE [LARGE SCALE GENOMIC DNA]</scope>
    <source>
        <strain evidence="2 3">ND03</strain>
    </source>
</reference>
<dbReference type="AlphaFoldDB" id="A0A0B1R910"/>